<proteinExistence type="predicted"/>
<gene>
    <name evidence="3" type="primary">LOC104604176</name>
</gene>
<dbReference type="AlphaFoldDB" id="A0A1U8AGI1"/>
<dbReference type="OrthoDB" id="1432277at2759"/>
<dbReference type="KEGG" id="nnu:104604176"/>
<dbReference type="RefSeq" id="XP_010266741.1">
    <property type="nucleotide sequence ID" value="XM_010268439.1"/>
</dbReference>
<dbReference type="Pfam" id="PF24626">
    <property type="entry name" value="SH3_Tf2-1"/>
    <property type="match status" value="1"/>
</dbReference>
<dbReference type="InterPro" id="IPR056924">
    <property type="entry name" value="SH3_Tf2-1"/>
</dbReference>
<feature type="domain" description="Tf2-1-like SH3-like" evidence="1">
    <location>
        <begin position="2"/>
        <end position="54"/>
    </location>
</feature>
<evidence type="ECO:0000259" key="1">
    <source>
        <dbReference type="Pfam" id="PF24626"/>
    </source>
</evidence>
<organism evidence="2 3">
    <name type="scientific">Nelumbo nucifera</name>
    <name type="common">Sacred lotus</name>
    <dbReference type="NCBI Taxonomy" id="4432"/>
    <lineage>
        <taxon>Eukaryota</taxon>
        <taxon>Viridiplantae</taxon>
        <taxon>Streptophyta</taxon>
        <taxon>Embryophyta</taxon>
        <taxon>Tracheophyta</taxon>
        <taxon>Spermatophyta</taxon>
        <taxon>Magnoliopsida</taxon>
        <taxon>Proteales</taxon>
        <taxon>Nelumbonaceae</taxon>
        <taxon>Nelumbo</taxon>
    </lineage>
</organism>
<keyword evidence="2" id="KW-1185">Reference proteome</keyword>
<dbReference type="GeneID" id="104604176"/>
<reference evidence="3" key="1">
    <citation type="submission" date="2025-08" db="UniProtKB">
        <authorList>
            <consortium name="RefSeq"/>
        </authorList>
    </citation>
    <scope>IDENTIFICATION</scope>
</reference>
<evidence type="ECO:0000313" key="2">
    <source>
        <dbReference type="Proteomes" id="UP000189703"/>
    </source>
</evidence>
<dbReference type="OMA" id="VEMANNW"/>
<protein>
    <submittedName>
        <fullName evidence="3">Uncharacterized protein LOC104604176</fullName>
    </submittedName>
</protein>
<accession>A0A1U8AGI1</accession>
<dbReference type="InParanoid" id="A0A1U8AGI1"/>
<evidence type="ECO:0000313" key="3">
    <source>
        <dbReference type="RefSeq" id="XP_010266741.1"/>
    </source>
</evidence>
<name>A0A1U8AGI1_NELNU</name>
<dbReference type="eggNOG" id="KOG0017">
    <property type="taxonomic scope" value="Eukaryota"/>
</dbReference>
<sequence length="166" mass="18750">MRKERFPTQRKSKLQPRGDGHFQVLEKINDNAYKLDLPSNYGNVSATFNIADLSLFDVGDSMMNPFEEGGINGDRGVGQMAQANIPKYSQDPLQGIGCPMTRARKKMMKEALQGLIMEVHDKETVLEYSKTVLEVSKASPRIITYLYLQDDVQDLDLEEQSLESMT</sequence>
<dbReference type="Proteomes" id="UP000189703">
    <property type="component" value="Unplaced"/>
</dbReference>